<reference evidence="1" key="1">
    <citation type="thesis" date="2020" institute="ProQuest LLC" country="789 East Eisenhower Parkway, Ann Arbor, MI, USA">
        <title>Comparative Genomics and Chromosome Evolution.</title>
        <authorList>
            <person name="Mudd A.B."/>
        </authorList>
    </citation>
    <scope>NUCLEOTIDE SEQUENCE</scope>
    <source>
        <strain evidence="1">1538</strain>
        <tissue evidence="1">Blood</tissue>
    </source>
</reference>
<dbReference type="AlphaFoldDB" id="A0AAV2ZI21"/>
<accession>A0AAV2ZI21</accession>
<dbReference type="InterPro" id="IPR029171">
    <property type="entry name" value="DUF4638"/>
</dbReference>
<comment type="caution">
    <text evidence="1">The sequence shown here is derived from an EMBL/GenBank/DDBJ whole genome shotgun (WGS) entry which is preliminary data.</text>
</comment>
<dbReference type="Pfam" id="PF15472">
    <property type="entry name" value="DUF4638"/>
    <property type="match status" value="1"/>
</dbReference>
<dbReference type="EMBL" id="DYDO01000010">
    <property type="protein sequence ID" value="DBA17056.1"/>
    <property type="molecule type" value="Genomic_DNA"/>
</dbReference>
<protein>
    <submittedName>
        <fullName evidence="1">Uncharacterized protein</fullName>
    </submittedName>
</protein>
<organism evidence="1 2">
    <name type="scientific">Pyxicephalus adspersus</name>
    <name type="common">African bullfrog</name>
    <dbReference type="NCBI Taxonomy" id="30357"/>
    <lineage>
        <taxon>Eukaryota</taxon>
        <taxon>Metazoa</taxon>
        <taxon>Chordata</taxon>
        <taxon>Craniata</taxon>
        <taxon>Vertebrata</taxon>
        <taxon>Euteleostomi</taxon>
        <taxon>Amphibia</taxon>
        <taxon>Batrachia</taxon>
        <taxon>Anura</taxon>
        <taxon>Neobatrachia</taxon>
        <taxon>Ranoidea</taxon>
        <taxon>Pyxicephalidae</taxon>
        <taxon>Pyxicephalinae</taxon>
        <taxon>Pyxicephalus</taxon>
    </lineage>
</organism>
<evidence type="ECO:0000313" key="2">
    <source>
        <dbReference type="Proteomes" id="UP001181693"/>
    </source>
</evidence>
<gene>
    <name evidence="1" type="ORF">GDO54_002564</name>
</gene>
<evidence type="ECO:0000313" key="1">
    <source>
        <dbReference type="EMBL" id="DBA17056.1"/>
    </source>
</evidence>
<dbReference type="PANTHER" id="PTHR35679:SF1">
    <property type="entry name" value="RIKEN CDNA 4933402J07 GENE"/>
    <property type="match status" value="1"/>
</dbReference>
<dbReference type="Proteomes" id="UP001181693">
    <property type="component" value="Unassembled WGS sequence"/>
</dbReference>
<name>A0AAV2ZI21_PYXAD</name>
<dbReference type="PANTHER" id="PTHR35679">
    <property type="entry name" value="RIKEN CDNA 4933402J07 GENE"/>
    <property type="match status" value="1"/>
</dbReference>
<proteinExistence type="predicted"/>
<keyword evidence="2" id="KW-1185">Reference proteome</keyword>
<sequence length="254" mass="28903">MNSVNDDFPKKEEVRIKQSFVKLDKRSTLAMCTNIYKKPSSVTVLHDQYDKTHSTRTSSTASGILCHASLSQFFSFFQKPVKRASNIESKKNKDYTPFSNIDSSVAINKHRPPALRRFISSILRRNSFSEASSSRRLNQQLSSISALRKYTFSTDSVSPDEILRNAATHKTLSELYLKACEEAENCERSTSSPCIKPDEALRCRYLRLSEKKIAELLQSCRNSGIYVDIHPHMKESDIDINTVMSSENRNTMSL</sequence>